<dbReference type="GO" id="GO:1990538">
    <property type="term" value="F:xylan O-acetyltransferase activity"/>
    <property type="evidence" value="ECO:0007669"/>
    <property type="project" value="UniProtKB-ARBA"/>
</dbReference>
<evidence type="ECO:0000313" key="12">
    <source>
        <dbReference type="EMBL" id="KAJ1699013.1"/>
    </source>
</evidence>
<dbReference type="PANTHER" id="PTHR32285">
    <property type="entry name" value="PROTEIN TRICHOME BIREFRINGENCE-LIKE 9-RELATED"/>
    <property type="match status" value="1"/>
</dbReference>
<dbReference type="PANTHER" id="PTHR32285:SF7">
    <property type="entry name" value="PROTEIN TRICHOME BIREFRINGENCE-LIKE 3"/>
    <property type="match status" value="1"/>
</dbReference>
<protein>
    <recommendedName>
        <fullName evidence="14">Trichome birefringence-like N-terminal domain-containing protein</fullName>
    </recommendedName>
</protein>
<evidence type="ECO:0000256" key="9">
    <source>
        <dbReference type="SAM" id="Phobius"/>
    </source>
</evidence>
<dbReference type="EMBL" id="JAMQYH010000002">
    <property type="protein sequence ID" value="KAJ1699013.1"/>
    <property type="molecule type" value="Genomic_DNA"/>
</dbReference>
<evidence type="ECO:0000259" key="11">
    <source>
        <dbReference type="Pfam" id="PF14416"/>
    </source>
</evidence>
<comment type="subcellular location">
    <subcellularLocation>
        <location evidence="1">Golgi apparatus membrane</location>
        <topology evidence="1">Single-pass type II membrane protein</topology>
    </subcellularLocation>
</comment>
<evidence type="ECO:0000256" key="3">
    <source>
        <dbReference type="ARBA" id="ARBA00022679"/>
    </source>
</evidence>
<evidence type="ECO:0000256" key="1">
    <source>
        <dbReference type="ARBA" id="ARBA00004323"/>
    </source>
</evidence>
<keyword evidence="3" id="KW-0808">Transferase</keyword>
<evidence type="ECO:0000256" key="6">
    <source>
        <dbReference type="ARBA" id="ARBA00022989"/>
    </source>
</evidence>
<feature type="domain" description="Trichome birefringence-like N-terminal" evidence="11">
    <location>
        <begin position="84"/>
        <end position="136"/>
    </location>
</feature>
<evidence type="ECO:0000313" key="13">
    <source>
        <dbReference type="Proteomes" id="UP001151287"/>
    </source>
</evidence>
<dbReference type="InterPro" id="IPR026057">
    <property type="entry name" value="TBL_C"/>
</dbReference>
<keyword evidence="7" id="KW-0333">Golgi apparatus</keyword>
<evidence type="ECO:0000256" key="5">
    <source>
        <dbReference type="ARBA" id="ARBA00022968"/>
    </source>
</evidence>
<gene>
    <name evidence="12" type="ORF">LUZ63_007525</name>
</gene>
<dbReference type="AlphaFoldDB" id="A0A9Q0HV53"/>
<comment type="similarity">
    <text evidence="2">Belongs to the PC-esterase family. TBL subfamily.</text>
</comment>
<name>A0A9Q0HV53_9POAL</name>
<dbReference type="OrthoDB" id="630188at2759"/>
<evidence type="ECO:0000256" key="4">
    <source>
        <dbReference type="ARBA" id="ARBA00022692"/>
    </source>
</evidence>
<keyword evidence="8 9" id="KW-0472">Membrane</keyword>
<dbReference type="InterPro" id="IPR029962">
    <property type="entry name" value="TBL"/>
</dbReference>
<organism evidence="12 13">
    <name type="scientific">Rhynchospora breviuscula</name>
    <dbReference type="NCBI Taxonomy" id="2022672"/>
    <lineage>
        <taxon>Eukaryota</taxon>
        <taxon>Viridiplantae</taxon>
        <taxon>Streptophyta</taxon>
        <taxon>Embryophyta</taxon>
        <taxon>Tracheophyta</taxon>
        <taxon>Spermatophyta</taxon>
        <taxon>Magnoliopsida</taxon>
        <taxon>Liliopsida</taxon>
        <taxon>Poales</taxon>
        <taxon>Cyperaceae</taxon>
        <taxon>Cyperoideae</taxon>
        <taxon>Rhynchosporeae</taxon>
        <taxon>Rhynchospora</taxon>
    </lineage>
</organism>
<dbReference type="Proteomes" id="UP001151287">
    <property type="component" value="Unassembled WGS sequence"/>
</dbReference>
<dbReference type="Pfam" id="PF13839">
    <property type="entry name" value="PC-Esterase"/>
    <property type="match status" value="1"/>
</dbReference>
<dbReference type="GO" id="GO:0000139">
    <property type="term" value="C:Golgi membrane"/>
    <property type="evidence" value="ECO:0007669"/>
    <property type="project" value="UniProtKB-SubCell"/>
</dbReference>
<evidence type="ECO:0000259" key="10">
    <source>
        <dbReference type="Pfam" id="PF13839"/>
    </source>
</evidence>
<evidence type="ECO:0008006" key="14">
    <source>
        <dbReference type="Google" id="ProtNLM"/>
    </source>
</evidence>
<keyword evidence="6 9" id="KW-1133">Transmembrane helix</keyword>
<reference evidence="12" key="1">
    <citation type="journal article" date="2022" name="Cell">
        <title>Repeat-based holocentromeres influence genome architecture and karyotype evolution.</title>
        <authorList>
            <person name="Hofstatter P.G."/>
            <person name="Thangavel G."/>
            <person name="Lux T."/>
            <person name="Neumann P."/>
            <person name="Vondrak T."/>
            <person name="Novak P."/>
            <person name="Zhang M."/>
            <person name="Costa L."/>
            <person name="Castellani M."/>
            <person name="Scott A."/>
            <person name="Toegelov H."/>
            <person name="Fuchs J."/>
            <person name="Mata-Sucre Y."/>
            <person name="Dias Y."/>
            <person name="Vanzela A.L.L."/>
            <person name="Huettel B."/>
            <person name="Almeida C.C.S."/>
            <person name="Simkova H."/>
            <person name="Souza G."/>
            <person name="Pedrosa-Harand A."/>
            <person name="Macas J."/>
            <person name="Mayer K.F.X."/>
            <person name="Houben A."/>
            <person name="Marques A."/>
        </authorList>
    </citation>
    <scope>NUCLEOTIDE SEQUENCE</scope>
    <source>
        <strain evidence="12">RhyBre1mFocal</strain>
    </source>
</reference>
<dbReference type="Pfam" id="PF14416">
    <property type="entry name" value="PMR5N"/>
    <property type="match status" value="1"/>
</dbReference>
<feature type="domain" description="Trichome birefringence-like C-terminal" evidence="10">
    <location>
        <begin position="138"/>
        <end position="425"/>
    </location>
</feature>
<dbReference type="InterPro" id="IPR025846">
    <property type="entry name" value="TBL_N"/>
</dbReference>
<accession>A0A9Q0HV53</accession>
<evidence type="ECO:0000256" key="7">
    <source>
        <dbReference type="ARBA" id="ARBA00023034"/>
    </source>
</evidence>
<keyword evidence="5" id="KW-0735">Signal-anchor</keyword>
<keyword evidence="13" id="KW-1185">Reference proteome</keyword>
<evidence type="ECO:0000256" key="2">
    <source>
        <dbReference type="ARBA" id="ARBA00007727"/>
    </source>
</evidence>
<feature type="transmembrane region" description="Helical" evidence="9">
    <location>
        <begin position="12"/>
        <end position="28"/>
    </location>
</feature>
<sequence>MKAHRGKLPASIVVSVIGGLAFAGLIFIEDLRIVTGISIIKLNASKLHGIYNSTMILRRGERQRRALEEGMTDEENKVMFDPKRCSVTDGKWVFNESKYLPYDDTTCPYIDTQVSCKRNGRPDKEYLYWEWKLDNCTLPRFDANSMLEKIRGKRMMFVGDSLQRAQWASFVCLVYSAIPASKRSMRNDHGISIFTAMEYNATVEFYWAPFLIESNTDEQIIPDPNRRILHVDSIVNHARHWEGIDILVFETYIWWMSGQTIKSVWGSFANGDEGFEELDSTIAYKIGLKTWANWIDSRLDPNKTKIFFTTMSPTHMRSADWNHDENIRCFNETKPVLKKGYQGTGSDRRMMEIVSSVVARMKTPVTFLNVTQLSEHRIDGHVSVYTESQGRVLTDEQKADPEQYADCIHWCLPGVPDTWNQLLYAYL</sequence>
<evidence type="ECO:0000256" key="8">
    <source>
        <dbReference type="ARBA" id="ARBA00023136"/>
    </source>
</evidence>
<proteinExistence type="inferred from homology"/>
<keyword evidence="4 9" id="KW-0812">Transmembrane</keyword>
<comment type="caution">
    <text evidence="12">The sequence shown here is derived from an EMBL/GenBank/DDBJ whole genome shotgun (WGS) entry which is preliminary data.</text>
</comment>